<proteinExistence type="predicted"/>
<name>A0A5E4SLY7_9BURK</name>
<gene>
    <name evidence="3" type="ORF">PIN31115_00859</name>
</gene>
<organism evidence="3 4">
    <name type="scientific">Pandoraea iniqua</name>
    <dbReference type="NCBI Taxonomy" id="2508288"/>
    <lineage>
        <taxon>Bacteria</taxon>
        <taxon>Pseudomonadati</taxon>
        <taxon>Pseudomonadota</taxon>
        <taxon>Betaproteobacteria</taxon>
        <taxon>Burkholderiales</taxon>
        <taxon>Burkholderiaceae</taxon>
        <taxon>Pandoraea</taxon>
    </lineage>
</organism>
<feature type="chain" id="PRO_5022989778" evidence="2">
    <location>
        <begin position="22"/>
        <end position="109"/>
    </location>
</feature>
<evidence type="ECO:0000256" key="1">
    <source>
        <dbReference type="SAM" id="MobiDB-lite"/>
    </source>
</evidence>
<dbReference type="EMBL" id="CABPSI010000001">
    <property type="protein sequence ID" value="VVD75902.1"/>
    <property type="molecule type" value="Genomic_DNA"/>
</dbReference>
<dbReference type="RefSeq" id="WP_150682991.1">
    <property type="nucleotide sequence ID" value="NZ_CABPSI010000001.1"/>
</dbReference>
<dbReference type="InterPro" id="IPR011690">
    <property type="entry name" value="P_starv_induced_PsiF"/>
</dbReference>
<dbReference type="AlphaFoldDB" id="A0A5E4SLY7"/>
<evidence type="ECO:0000313" key="3">
    <source>
        <dbReference type="EMBL" id="VVD75902.1"/>
    </source>
</evidence>
<feature type="region of interest" description="Disordered" evidence="1">
    <location>
        <begin position="24"/>
        <end position="109"/>
    </location>
</feature>
<feature type="compositionally biased region" description="Low complexity" evidence="1">
    <location>
        <begin position="24"/>
        <end position="38"/>
    </location>
</feature>
<feature type="signal peptide" evidence="2">
    <location>
        <begin position="1"/>
        <end position="21"/>
    </location>
</feature>
<evidence type="ECO:0000313" key="4">
    <source>
        <dbReference type="Proteomes" id="UP000333828"/>
    </source>
</evidence>
<keyword evidence="2" id="KW-0732">Signal</keyword>
<reference evidence="3 4" key="1">
    <citation type="submission" date="2019-08" db="EMBL/GenBank/DDBJ databases">
        <authorList>
            <person name="Peeters C."/>
        </authorList>
    </citation>
    <scope>NUCLEOTIDE SEQUENCE [LARGE SCALE GENOMIC DNA]</scope>
    <source>
        <strain evidence="3 4">LMG 31115</strain>
    </source>
</reference>
<protein>
    <submittedName>
        <fullName evidence="3">Phosphate starvation-inducible protein PsiF</fullName>
    </submittedName>
</protein>
<accession>A0A5E4SLY7</accession>
<dbReference type="Proteomes" id="UP000333828">
    <property type="component" value="Unassembled WGS sequence"/>
</dbReference>
<evidence type="ECO:0000256" key="2">
    <source>
        <dbReference type="SAM" id="SignalP"/>
    </source>
</evidence>
<sequence>MKKALAALLLMSPLLASPVFAQTASAPAAPKANSQNNKMTACNQQATGKTGDDRKAFMKQCLSAAGTPAPAAKQTQQEKMKSCNTAATGKKGDDRKTFMKQCLSNQPAA</sequence>
<keyword evidence="4" id="KW-1185">Reference proteome</keyword>
<dbReference type="Pfam" id="PF07769">
    <property type="entry name" value="PsiF_repeat"/>
    <property type="match status" value="2"/>
</dbReference>
<feature type="compositionally biased region" description="Polar residues" evidence="1">
    <location>
        <begin position="39"/>
        <end position="48"/>
    </location>
</feature>